<dbReference type="STRING" id="765911.Thivi_3522"/>
<keyword evidence="3" id="KW-1185">Reference proteome</keyword>
<evidence type="ECO:0000259" key="1">
    <source>
        <dbReference type="Pfam" id="PF13392"/>
    </source>
</evidence>
<organism evidence="2 3">
    <name type="scientific">Thiocystis violascens (strain ATCC 17096 / DSM 198 / 6111)</name>
    <name type="common">Chromatium violascens</name>
    <dbReference type="NCBI Taxonomy" id="765911"/>
    <lineage>
        <taxon>Bacteria</taxon>
        <taxon>Pseudomonadati</taxon>
        <taxon>Pseudomonadota</taxon>
        <taxon>Gammaproteobacteria</taxon>
        <taxon>Chromatiales</taxon>
        <taxon>Chromatiaceae</taxon>
        <taxon>Thiocystis</taxon>
    </lineage>
</organism>
<dbReference type="RefSeq" id="WP_014779788.1">
    <property type="nucleotide sequence ID" value="NC_018012.1"/>
</dbReference>
<name>I3YEH1_THIV6</name>
<gene>
    <name evidence="2" type="ordered locus">Thivi_3522</name>
</gene>
<dbReference type="AlphaFoldDB" id="I3YEH1"/>
<dbReference type="Proteomes" id="UP000006062">
    <property type="component" value="Chromosome"/>
</dbReference>
<dbReference type="OrthoDB" id="388551at2"/>
<dbReference type="InterPro" id="IPR003615">
    <property type="entry name" value="HNH_nuc"/>
</dbReference>
<sequence length="137" mass="16052">MAARYKTTTLGGKPILSHRKVWIQFRGEIPVGYHVHHKNGDPFDNRIENLELLSAADHAARHTRGREPWNKGNRYGLTDAYRRSTISRMANHRKICERTYDLWKSGYTQTRVAEIMGISRRQVCDRLRSYRANCHDD</sequence>
<evidence type="ECO:0000313" key="3">
    <source>
        <dbReference type="Proteomes" id="UP000006062"/>
    </source>
</evidence>
<keyword evidence="2" id="KW-0378">Hydrolase</keyword>
<dbReference type="EMBL" id="CP003154">
    <property type="protein sequence ID" value="AFL75389.1"/>
    <property type="molecule type" value="Genomic_DNA"/>
</dbReference>
<keyword evidence="2" id="KW-0255">Endonuclease</keyword>
<dbReference type="Pfam" id="PF13392">
    <property type="entry name" value="HNH_3"/>
    <property type="match status" value="1"/>
</dbReference>
<dbReference type="HOGENOM" id="CLU_1864255_0_0_6"/>
<dbReference type="KEGG" id="tvi:Thivi_3522"/>
<proteinExistence type="predicted"/>
<dbReference type="InterPro" id="IPR044925">
    <property type="entry name" value="His-Me_finger_sf"/>
</dbReference>
<dbReference type="GO" id="GO:0004519">
    <property type="term" value="F:endonuclease activity"/>
    <property type="evidence" value="ECO:0007669"/>
    <property type="project" value="UniProtKB-KW"/>
</dbReference>
<feature type="domain" description="HNH nuclease" evidence="1">
    <location>
        <begin position="18"/>
        <end position="59"/>
    </location>
</feature>
<dbReference type="Gene3D" id="3.90.75.20">
    <property type="match status" value="1"/>
</dbReference>
<evidence type="ECO:0000313" key="2">
    <source>
        <dbReference type="EMBL" id="AFL75389.1"/>
    </source>
</evidence>
<dbReference type="SUPFAM" id="SSF54060">
    <property type="entry name" value="His-Me finger endonucleases"/>
    <property type="match status" value="1"/>
</dbReference>
<keyword evidence="2" id="KW-0540">Nuclease</keyword>
<protein>
    <submittedName>
        <fullName evidence="2">HNH endonuclease</fullName>
    </submittedName>
</protein>
<reference evidence="2 3" key="1">
    <citation type="submission" date="2012-06" db="EMBL/GenBank/DDBJ databases">
        <title>Complete sequence of Thiocystis violascens DSM 198.</title>
        <authorList>
            <consortium name="US DOE Joint Genome Institute"/>
            <person name="Lucas S."/>
            <person name="Han J."/>
            <person name="Lapidus A."/>
            <person name="Cheng J.-F."/>
            <person name="Goodwin L."/>
            <person name="Pitluck S."/>
            <person name="Peters L."/>
            <person name="Ovchinnikova G."/>
            <person name="Teshima H."/>
            <person name="Detter J.C."/>
            <person name="Han C."/>
            <person name="Tapia R."/>
            <person name="Land M."/>
            <person name="Hauser L."/>
            <person name="Kyrpides N."/>
            <person name="Ivanova N."/>
            <person name="Pagani I."/>
            <person name="Vogl K."/>
            <person name="Liu Z."/>
            <person name="Frigaard N.-U."/>
            <person name="Bryant D."/>
            <person name="Woyke T."/>
        </authorList>
    </citation>
    <scope>NUCLEOTIDE SEQUENCE [LARGE SCALE GENOMIC DNA]</scope>
    <source>
        <strain evidence="3">ATCC 17096 / DSM 198 / 6111</strain>
    </source>
</reference>
<accession>I3YEH1</accession>